<dbReference type="RefSeq" id="WP_271203439.1">
    <property type="nucleotide sequence ID" value="NZ_BSFK01000005.1"/>
</dbReference>
<dbReference type="AlphaFoldDB" id="A0A9W6N2Q7"/>
<feature type="signal peptide" evidence="1">
    <location>
        <begin position="1"/>
        <end position="26"/>
    </location>
</feature>
<proteinExistence type="predicted"/>
<reference evidence="2" key="2">
    <citation type="submission" date="2023-01" db="EMBL/GenBank/DDBJ databases">
        <authorList>
            <person name="Sun Q."/>
            <person name="Evtushenko L."/>
        </authorList>
    </citation>
    <scope>NUCLEOTIDE SEQUENCE</scope>
    <source>
        <strain evidence="2">VKM B-2555</strain>
    </source>
</reference>
<evidence type="ECO:0000313" key="2">
    <source>
        <dbReference type="EMBL" id="GLK75493.1"/>
    </source>
</evidence>
<dbReference type="EMBL" id="BSFK01000005">
    <property type="protein sequence ID" value="GLK75493.1"/>
    <property type="molecule type" value="Genomic_DNA"/>
</dbReference>
<gene>
    <name evidence="2" type="ORF">GCM10008171_07470</name>
</gene>
<evidence type="ECO:0000256" key="1">
    <source>
        <dbReference type="SAM" id="SignalP"/>
    </source>
</evidence>
<feature type="chain" id="PRO_5040926781" evidence="1">
    <location>
        <begin position="27"/>
        <end position="115"/>
    </location>
</feature>
<evidence type="ECO:0000313" key="3">
    <source>
        <dbReference type="Proteomes" id="UP001143364"/>
    </source>
</evidence>
<protein>
    <submittedName>
        <fullName evidence="2">Uncharacterized protein</fullName>
    </submittedName>
</protein>
<comment type="caution">
    <text evidence="2">The sequence shown here is derived from an EMBL/GenBank/DDBJ whole genome shotgun (WGS) entry which is preliminary data.</text>
</comment>
<keyword evidence="3" id="KW-1185">Reference proteome</keyword>
<dbReference type="Proteomes" id="UP001143364">
    <property type="component" value="Unassembled WGS sequence"/>
</dbReference>
<accession>A0A9W6N2Q7</accession>
<reference evidence="2" key="1">
    <citation type="journal article" date="2014" name="Int. J. Syst. Evol. Microbiol.">
        <title>Complete genome sequence of Corynebacterium casei LMG S-19264T (=DSM 44701T), isolated from a smear-ripened cheese.</title>
        <authorList>
            <consortium name="US DOE Joint Genome Institute (JGI-PGF)"/>
            <person name="Walter F."/>
            <person name="Albersmeier A."/>
            <person name="Kalinowski J."/>
            <person name="Ruckert C."/>
        </authorList>
    </citation>
    <scope>NUCLEOTIDE SEQUENCE</scope>
    <source>
        <strain evidence="2">VKM B-2555</strain>
    </source>
</reference>
<sequence>MIATTRLAQAAAVAAIGLFAAGPALAVSVSNMSDKAMEVTADLGENEPKTKIDAGKTVKIDCPEGCELRVPTISYGLAATKGDKVVIGKDGVLAYEGQEQEARNDTGAAEKSKAN</sequence>
<organism evidence="2 3">
    <name type="scientific">Methylopila jiangsuensis</name>
    <dbReference type="NCBI Taxonomy" id="586230"/>
    <lineage>
        <taxon>Bacteria</taxon>
        <taxon>Pseudomonadati</taxon>
        <taxon>Pseudomonadota</taxon>
        <taxon>Alphaproteobacteria</taxon>
        <taxon>Hyphomicrobiales</taxon>
        <taxon>Methylopilaceae</taxon>
        <taxon>Methylopila</taxon>
    </lineage>
</organism>
<name>A0A9W6N2Q7_9HYPH</name>
<keyword evidence="1" id="KW-0732">Signal</keyword>